<protein>
    <submittedName>
        <fullName evidence="2">Uncharacterized protein</fullName>
    </submittedName>
</protein>
<name>A0ABS8UR09_DATST</name>
<keyword evidence="3" id="KW-1185">Reference proteome</keyword>
<gene>
    <name evidence="2" type="ORF">HAX54_019788</name>
</gene>
<evidence type="ECO:0000313" key="3">
    <source>
        <dbReference type="Proteomes" id="UP000823775"/>
    </source>
</evidence>
<dbReference type="EMBL" id="JACEIK010002402">
    <property type="protein sequence ID" value="MCD9560925.1"/>
    <property type="molecule type" value="Genomic_DNA"/>
</dbReference>
<reference evidence="2 3" key="1">
    <citation type="journal article" date="2021" name="BMC Genomics">
        <title>Datura genome reveals duplications of psychoactive alkaloid biosynthetic genes and high mutation rate following tissue culture.</title>
        <authorList>
            <person name="Rajewski A."/>
            <person name="Carter-House D."/>
            <person name="Stajich J."/>
            <person name="Litt A."/>
        </authorList>
    </citation>
    <scope>NUCLEOTIDE SEQUENCE [LARGE SCALE GENOMIC DNA]</scope>
    <source>
        <strain evidence="2">AR-01</strain>
    </source>
</reference>
<organism evidence="2 3">
    <name type="scientific">Datura stramonium</name>
    <name type="common">Jimsonweed</name>
    <name type="synonym">Common thornapple</name>
    <dbReference type="NCBI Taxonomy" id="4076"/>
    <lineage>
        <taxon>Eukaryota</taxon>
        <taxon>Viridiplantae</taxon>
        <taxon>Streptophyta</taxon>
        <taxon>Embryophyta</taxon>
        <taxon>Tracheophyta</taxon>
        <taxon>Spermatophyta</taxon>
        <taxon>Magnoliopsida</taxon>
        <taxon>eudicotyledons</taxon>
        <taxon>Gunneridae</taxon>
        <taxon>Pentapetalae</taxon>
        <taxon>asterids</taxon>
        <taxon>lamiids</taxon>
        <taxon>Solanales</taxon>
        <taxon>Solanaceae</taxon>
        <taxon>Solanoideae</taxon>
        <taxon>Datureae</taxon>
        <taxon>Datura</taxon>
    </lineage>
</organism>
<accession>A0ABS8UR09</accession>
<keyword evidence="1" id="KW-1133">Transmembrane helix</keyword>
<comment type="caution">
    <text evidence="2">The sequence shown here is derived from an EMBL/GenBank/DDBJ whole genome shotgun (WGS) entry which is preliminary data.</text>
</comment>
<sequence>MGSPDDDNLSRKQTHKSINDQTKYKLKSLVLIILTNLFTIYIFTRPSLNLHPISKYDSFSDSSFLLHELNATMKQLETSRSQIIVLQQQLKSTNQLVNELLAQLNIQLVHKQNTRFHLAQLQ</sequence>
<dbReference type="Proteomes" id="UP000823775">
    <property type="component" value="Unassembled WGS sequence"/>
</dbReference>
<proteinExistence type="predicted"/>
<keyword evidence="1" id="KW-0472">Membrane</keyword>
<evidence type="ECO:0000256" key="1">
    <source>
        <dbReference type="SAM" id="Phobius"/>
    </source>
</evidence>
<feature type="transmembrane region" description="Helical" evidence="1">
    <location>
        <begin position="26"/>
        <end position="44"/>
    </location>
</feature>
<evidence type="ECO:0000313" key="2">
    <source>
        <dbReference type="EMBL" id="MCD9560925.1"/>
    </source>
</evidence>
<keyword evidence="1" id="KW-0812">Transmembrane</keyword>